<reference evidence="1" key="1">
    <citation type="submission" date="2021-01" db="EMBL/GenBank/DDBJ databases">
        <authorList>
            <person name="Corre E."/>
            <person name="Pelletier E."/>
            <person name="Niang G."/>
            <person name="Scheremetjew M."/>
            <person name="Finn R."/>
            <person name="Kale V."/>
            <person name="Holt S."/>
            <person name="Cochrane G."/>
            <person name="Meng A."/>
            <person name="Brown T."/>
            <person name="Cohen L."/>
        </authorList>
    </citation>
    <scope>NUCLEOTIDE SEQUENCE</scope>
    <source>
        <strain evidence="1">CCMP 769</strain>
    </source>
</reference>
<sequence length="284" mass="31634">MASCPLGYGSGKAKDHPMACASCHGIAFEPTYALVCKCIYCNACVGDVRDCYSCGRDIEGSEPAPEFQEKINVFLSAHGPKEGRELGMFWLEQAVKHEKKGNFMAADARYIQALEAFREDGKNSKQEIAICMSKQAEIRWQRLSDVESGREMFKEAVRQLISETNPENVDFTTLAVTYMKWGALEHSIANLRAAAELFKCATEARENAFVKGMCDGEDVVASRFALANVRVDLGENKAAEELFRELLETLPQGDQLTARGNAMRQMAEERLRDIHTSSTELNPR</sequence>
<dbReference type="AlphaFoldDB" id="A0A7S2ZEW5"/>
<proteinExistence type="predicted"/>
<organism evidence="1">
    <name type="scientific">Rhodosorus marinus</name>
    <dbReference type="NCBI Taxonomy" id="101924"/>
    <lineage>
        <taxon>Eukaryota</taxon>
        <taxon>Rhodophyta</taxon>
        <taxon>Stylonematophyceae</taxon>
        <taxon>Stylonematales</taxon>
        <taxon>Stylonemataceae</taxon>
        <taxon>Rhodosorus</taxon>
    </lineage>
</organism>
<name>A0A7S2ZEW5_9RHOD</name>
<accession>A0A7S2ZEW5</accession>
<evidence type="ECO:0000313" key="1">
    <source>
        <dbReference type="EMBL" id="CAE0036994.1"/>
    </source>
</evidence>
<dbReference type="Gene3D" id="1.25.40.10">
    <property type="entry name" value="Tetratricopeptide repeat domain"/>
    <property type="match status" value="1"/>
</dbReference>
<gene>
    <name evidence="1" type="ORF">RMAR00112_LOCUS4944</name>
</gene>
<dbReference type="SUPFAM" id="SSF48452">
    <property type="entry name" value="TPR-like"/>
    <property type="match status" value="1"/>
</dbReference>
<protein>
    <recommendedName>
        <fullName evidence="2">RING-type domain-containing protein</fullName>
    </recommendedName>
</protein>
<evidence type="ECO:0008006" key="2">
    <source>
        <dbReference type="Google" id="ProtNLM"/>
    </source>
</evidence>
<dbReference type="EMBL" id="HBHW01006510">
    <property type="protein sequence ID" value="CAE0036994.1"/>
    <property type="molecule type" value="Transcribed_RNA"/>
</dbReference>
<dbReference type="InterPro" id="IPR011990">
    <property type="entry name" value="TPR-like_helical_dom_sf"/>
</dbReference>